<dbReference type="Proteomes" id="UP000265618">
    <property type="component" value="Unassembled WGS sequence"/>
</dbReference>
<protein>
    <recommendedName>
        <fullName evidence="2">PITH domain-containing protein</fullName>
    </recommendedName>
</protein>
<dbReference type="PROSITE" id="PS51532">
    <property type="entry name" value="PITH"/>
    <property type="match status" value="1"/>
</dbReference>
<comment type="caution">
    <text evidence="3">The sequence shown here is derived from an EMBL/GenBank/DDBJ whole genome shotgun (WGS) entry which is preliminary data.</text>
</comment>
<dbReference type="EMBL" id="BDIP01003288">
    <property type="protein sequence ID" value="GCA63369.1"/>
    <property type="molecule type" value="Genomic_DNA"/>
</dbReference>
<feature type="non-terminal residue" evidence="3">
    <location>
        <position position="137"/>
    </location>
</feature>
<proteinExistence type="inferred from homology"/>
<accession>A0A391NY41</accession>
<evidence type="ECO:0000313" key="4">
    <source>
        <dbReference type="Proteomes" id="UP000265618"/>
    </source>
</evidence>
<comment type="similarity">
    <text evidence="1">Belongs to the PITHD1 family.</text>
</comment>
<dbReference type="Gene3D" id="2.60.120.470">
    <property type="entry name" value="PITH domain"/>
    <property type="match status" value="1"/>
</dbReference>
<feature type="domain" description="PITH" evidence="2">
    <location>
        <begin position="1"/>
        <end position="137"/>
    </location>
</feature>
<dbReference type="InterPro" id="IPR037047">
    <property type="entry name" value="PITH_dom_sf"/>
</dbReference>
<reference evidence="3 4" key="1">
    <citation type="journal article" date="2018" name="PLoS ONE">
        <title>The draft genome of Kipferlia bialata reveals reductive genome evolution in fornicate parasites.</title>
        <authorList>
            <person name="Tanifuji G."/>
            <person name="Takabayashi S."/>
            <person name="Kume K."/>
            <person name="Takagi M."/>
            <person name="Nakayama T."/>
            <person name="Kamikawa R."/>
            <person name="Inagaki Y."/>
            <person name="Hashimoto T."/>
        </authorList>
    </citation>
    <scope>NUCLEOTIDE SEQUENCE [LARGE SCALE GENOMIC DNA]</scope>
    <source>
        <strain evidence="3">NY0173</strain>
    </source>
</reference>
<dbReference type="InterPro" id="IPR008979">
    <property type="entry name" value="Galactose-bd-like_sf"/>
</dbReference>
<organism evidence="3 4">
    <name type="scientific">Kipferlia bialata</name>
    <dbReference type="NCBI Taxonomy" id="797122"/>
    <lineage>
        <taxon>Eukaryota</taxon>
        <taxon>Metamonada</taxon>
        <taxon>Carpediemonas-like organisms</taxon>
        <taxon>Kipferlia</taxon>
    </lineage>
</organism>
<keyword evidence="4" id="KW-1185">Reference proteome</keyword>
<evidence type="ECO:0000313" key="3">
    <source>
        <dbReference type="EMBL" id="GCA63369.1"/>
    </source>
</evidence>
<gene>
    <name evidence="3" type="ORF">KIPB_009563</name>
</gene>
<dbReference type="SUPFAM" id="SSF49785">
    <property type="entry name" value="Galactose-binding domain-like"/>
    <property type="match status" value="1"/>
</dbReference>
<evidence type="ECO:0000259" key="2">
    <source>
        <dbReference type="PROSITE" id="PS51532"/>
    </source>
</evidence>
<dbReference type="InterPro" id="IPR045099">
    <property type="entry name" value="PITH1-like"/>
</dbReference>
<sequence length="137" mass="15106">GGRLLSDCDPELLVHLSFTDQVTIASVDIGIADEDKAPSHVYVVANSHLSFEDFEAGVDVGKGVVEAVTPKYVKQGKYQWMHIAIPRQSTRHFQAISKLTVFCPESNDEEYTEIAQIKVFGTAEKGLDWSNGFNCNS</sequence>
<dbReference type="Pfam" id="PF06201">
    <property type="entry name" value="PITH"/>
    <property type="match status" value="1"/>
</dbReference>
<dbReference type="PANTHER" id="PTHR12175">
    <property type="entry name" value="AD039 HT014 THIOREDOXIN FAMILY TRP26"/>
    <property type="match status" value="1"/>
</dbReference>
<dbReference type="InterPro" id="IPR010400">
    <property type="entry name" value="PITH_dom"/>
</dbReference>
<evidence type="ECO:0000256" key="1">
    <source>
        <dbReference type="ARBA" id="ARBA00025788"/>
    </source>
</evidence>
<dbReference type="GO" id="GO:0005737">
    <property type="term" value="C:cytoplasm"/>
    <property type="evidence" value="ECO:0007669"/>
    <property type="project" value="UniProtKB-ARBA"/>
</dbReference>
<dbReference type="AlphaFoldDB" id="A0A391NY41"/>
<dbReference type="OrthoDB" id="2635at2759"/>
<name>A0A391NY41_9EUKA</name>